<dbReference type="InterPro" id="IPR002136">
    <property type="entry name" value="Ribosomal_uL4"/>
</dbReference>
<reference evidence="5" key="1">
    <citation type="submission" date="2023-03" db="EMBL/GenBank/DDBJ databases">
        <authorList>
            <person name="Steffen K."/>
            <person name="Cardenas P."/>
        </authorList>
    </citation>
    <scope>NUCLEOTIDE SEQUENCE</scope>
</reference>
<sequence length="224" mass="24530">MELSVKNRNGDVVGSVDVSDRVWSAPSNDSLLHQIVQAQLANRRQGTHETKTRGQVNYSTRKLHAQKHSGRARLGSRKSPTLVGGGVIFGPHKRSYRQRVPKKMRQQALRVALSEKVREDRLTILDEFTIDTPKTKQVVELVQALGVTGRTLLVTEANEPVVVLSARGAERVEVTFADCLNVTTTVSAAHIVATRGAVERIESLWDVTDGEAMDASGDAVEVSE</sequence>
<keyword evidence="2 5" id="KW-0689">Ribosomal protein</keyword>
<dbReference type="SUPFAM" id="SSF52166">
    <property type="entry name" value="Ribosomal protein L4"/>
    <property type="match status" value="1"/>
</dbReference>
<evidence type="ECO:0000256" key="3">
    <source>
        <dbReference type="ARBA" id="ARBA00023274"/>
    </source>
</evidence>
<dbReference type="InterPro" id="IPR013005">
    <property type="entry name" value="Ribosomal_uL4-like"/>
</dbReference>
<comment type="caution">
    <text evidence="5">The sequence shown here is derived from an EMBL/GenBank/DDBJ whole genome shotgun (WGS) entry which is preliminary data.</text>
</comment>
<name>A0AA35W4Y9_GEOBA</name>
<dbReference type="GO" id="GO:0006412">
    <property type="term" value="P:translation"/>
    <property type="evidence" value="ECO:0007669"/>
    <property type="project" value="InterPro"/>
</dbReference>
<dbReference type="HAMAP" id="MF_01328_B">
    <property type="entry name" value="Ribosomal_uL4_B"/>
    <property type="match status" value="1"/>
</dbReference>
<comment type="similarity">
    <text evidence="1">Belongs to the universal ribosomal protein uL4 family.</text>
</comment>
<dbReference type="PANTHER" id="PTHR10746:SF6">
    <property type="entry name" value="LARGE RIBOSOMAL SUBUNIT PROTEIN UL4M"/>
    <property type="match status" value="1"/>
</dbReference>
<evidence type="ECO:0000256" key="4">
    <source>
        <dbReference type="ARBA" id="ARBA00040565"/>
    </source>
</evidence>
<dbReference type="EMBL" id="CASHTH010000353">
    <property type="protein sequence ID" value="CAI7998780.1"/>
    <property type="molecule type" value="Genomic_DNA"/>
</dbReference>
<dbReference type="PANTHER" id="PTHR10746">
    <property type="entry name" value="50S RIBOSOMAL PROTEIN L4"/>
    <property type="match status" value="1"/>
</dbReference>
<dbReference type="Proteomes" id="UP001174909">
    <property type="component" value="Unassembled WGS sequence"/>
</dbReference>
<keyword evidence="6" id="KW-1185">Reference proteome</keyword>
<evidence type="ECO:0000256" key="2">
    <source>
        <dbReference type="ARBA" id="ARBA00022980"/>
    </source>
</evidence>
<dbReference type="GO" id="GO:1990904">
    <property type="term" value="C:ribonucleoprotein complex"/>
    <property type="evidence" value="ECO:0007669"/>
    <property type="project" value="UniProtKB-KW"/>
</dbReference>
<evidence type="ECO:0000313" key="6">
    <source>
        <dbReference type="Proteomes" id="UP001174909"/>
    </source>
</evidence>
<evidence type="ECO:0000256" key="1">
    <source>
        <dbReference type="ARBA" id="ARBA00010528"/>
    </source>
</evidence>
<dbReference type="AlphaFoldDB" id="A0AA35W4Y9"/>
<organism evidence="5 6">
    <name type="scientific">Geodia barretti</name>
    <name type="common">Barrett's horny sponge</name>
    <dbReference type="NCBI Taxonomy" id="519541"/>
    <lineage>
        <taxon>Eukaryota</taxon>
        <taxon>Metazoa</taxon>
        <taxon>Porifera</taxon>
        <taxon>Demospongiae</taxon>
        <taxon>Heteroscleromorpha</taxon>
        <taxon>Tetractinellida</taxon>
        <taxon>Astrophorina</taxon>
        <taxon>Geodiidae</taxon>
        <taxon>Geodia</taxon>
    </lineage>
</organism>
<accession>A0AA35W4Y9</accession>
<keyword evidence="3" id="KW-0687">Ribonucleoprotein</keyword>
<evidence type="ECO:0000313" key="5">
    <source>
        <dbReference type="EMBL" id="CAI7998780.1"/>
    </source>
</evidence>
<dbReference type="Gene3D" id="3.40.1370.10">
    <property type="match status" value="1"/>
</dbReference>
<dbReference type="NCBIfam" id="TIGR03953">
    <property type="entry name" value="rplD_bact"/>
    <property type="match status" value="1"/>
</dbReference>
<protein>
    <recommendedName>
        <fullName evidence="4">Large ribosomal subunit protein uL4m</fullName>
    </recommendedName>
</protein>
<dbReference type="InterPro" id="IPR023574">
    <property type="entry name" value="Ribosomal_uL4_dom_sf"/>
</dbReference>
<dbReference type="GO" id="GO:0003735">
    <property type="term" value="F:structural constituent of ribosome"/>
    <property type="evidence" value="ECO:0007669"/>
    <property type="project" value="InterPro"/>
</dbReference>
<dbReference type="Pfam" id="PF00573">
    <property type="entry name" value="Ribosomal_L4"/>
    <property type="match status" value="1"/>
</dbReference>
<gene>
    <name evidence="5" type="ORF">GBAR_LOCUS2526</name>
</gene>
<dbReference type="GO" id="GO:0005840">
    <property type="term" value="C:ribosome"/>
    <property type="evidence" value="ECO:0007669"/>
    <property type="project" value="UniProtKB-KW"/>
</dbReference>
<proteinExistence type="inferred from homology"/>